<dbReference type="EMBL" id="VSSQ01119868">
    <property type="protein sequence ID" value="MPN53086.1"/>
    <property type="molecule type" value="Genomic_DNA"/>
</dbReference>
<organism evidence="7">
    <name type="scientific">bioreactor metagenome</name>
    <dbReference type="NCBI Taxonomy" id="1076179"/>
    <lineage>
        <taxon>unclassified sequences</taxon>
        <taxon>metagenomes</taxon>
        <taxon>ecological metagenomes</taxon>
    </lineage>
</organism>
<dbReference type="GO" id="GO:0006096">
    <property type="term" value="P:glycolytic process"/>
    <property type="evidence" value="ECO:0007669"/>
    <property type="project" value="UniProtKB-KW"/>
</dbReference>
<evidence type="ECO:0000256" key="5">
    <source>
        <dbReference type="ARBA" id="ARBA00023152"/>
    </source>
</evidence>
<gene>
    <name evidence="7" type="ORF">SDC9_200750</name>
</gene>
<sequence length="85" mass="9476">MVVGPIKQALDNAREDYTMMVLPDHPTPLSLRTHTSDPVPFVLYQSIHQVTSGVTRYDEESAKKSGIFVQKGCELIDILIHGLPE</sequence>
<comment type="similarity">
    <text evidence="4">Belongs to the BPG-independent phosphoglycerate mutase family. A-PGAM subfamily.</text>
</comment>
<accession>A0A645IPT7</accession>
<feature type="domain" description="Metalloenzyme" evidence="6">
    <location>
        <begin position="6"/>
        <end position="68"/>
    </location>
</feature>
<evidence type="ECO:0000256" key="3">
    <source>
        <dbReference type="ARBA" id="ARBA00004921"/>
    </source>
</evidence>
<comment type="function">
    <text evidence="2">Catalyzes the interconversion of 2-phosphoglycerate and 3-phosphoglycerate.</text>
</comment>
<dbReference type="SUPFAM" id="SSF53649">
    <property type="entry name" value="Alkaline phosphatase-like"/>
    <property type="match status" value="1"/>
</dbReference>
<keyword evidence="5" id="KW-0324">Glycolysis</keyword>
<dbReference type="InterPro" id="IPR017850">
    <property type="entry name" value="Alkaline_phosphatase_core_sf"/>
</dbReference>
<comment type="caution">
    <text evidence="7">The sequence shown here is derived from an EMBL/GenBank/DDBJ whole genome shotgun (WGS) entry which is preliminary data.</text>
</comment>
<name>A0A645IPT7_9ZZZZ</name>
<evidence type="ECO:0000256" key="1">
    <source>
        <dbReference type="ARBA" id="ARBA00000370"/>
    </source>
</evidence>
<evidence type="ECO:0000259" key="6">
    <source>
        <dbReference type="Pfam" id="PF01676"/>
    </source>
</evidence>
<dbReference type="Pfam" id="PF01676">
    <property type="entry name" value="Metalloenzyme"/>
    <property type="match status" value="1"/>
</dbReference>
<evidence type="ECO:0000256" key="4">
    <source>
        <dbReference type="ARBA" id="ARBA00005524"/>
    </source>
</evidence>
<dbReference type="GO" id="GO:0046872">
    <property type="term" value="F:metal ion binding"/>
    <property type="evidence" value="ECO:0007669"/>
    <property type="project" value="InterPro"/>
</dbReference>
<evidence type="ECO:0000256" key="2">
    <source>
        <dbReference type="ARBA" id="ARBA00002315"/>
    </source>
</evidence>
<dbReference type="PANTHER" id="PTHR31209:SF4">
    <property type="entry name" value="2,3-BISPHOSPHOGLYCERATE-INDEPENDENT PHOSPHOGLYCERATE MUTASE"/>
    <property type="match status" value="1"/>
</dbReference>
<dbReference type="InterPro" id="IPR004456">
    <property type="entry name" value="Pglycerate_mutase_ApgM"/>
</dbReference>
<reference evidence="7" key="1">
    <citation type="submission" date="2019-08" db="EMBL/GenBank/DDBJ databases">
        <authorList>
            <person name="Kucharzyk K."/>
            <person name="Murdoch R.W."/>
            <person name="Higgins S."/>
            <person name="Loffler F."/>
        </authorList>
    </citation>
    <scope>NUCLEOTIDE SEQUENCE</scope>
</reference>
<dbReference type="InterPro" id="IPR006124">
    <property type="entry name" value="Metalloenzyme"/>
</dbReference>
<dbReference type="AlphaFoldDB" id="A0A645IPT7"/>
<dbReference type="Gene3D" id="3.40.720.10">
    <property type="entry name" value="Alkaline Phosphatase, subunit A"/>
    <property type="match status" value="1"/>
</dbReference>
<comment type="catalytic activity">
    <reaction evidence="1">
        <text>(2R)-2-phosphoglycerate = (2R)-3-phosphoglycerate</text>
        <dbReference type="Rhea" id="RHEA:15901"/>
        <dbReference type="ChEBI" id="CHEBI:58272"/>
        <dbReference type="ChEBI" id="CHEBI:58289"/>
        <dbReference type="EC" id="5.4.2.12"/>
    </reaction>
</comment>
<protein>
    <recommendedName>
        <fullName evidence="6">Metalloenzyme domain-containing protein</fullName>
    </recommendedName>
</protein>
<evidence type="ECO:0000313" key="7">
    <source>
        <dbReference type="EMBL" id="MPN53086.1"/>
    </source>
</evidence>
<comment type="pathway">
    <text evidence="3">Carbohydrate degradation.</text>
</comment>
<dbReference type="GO" id="GO:0004619">
    <property type="term" value="F:phosphoglycerate mutase activity"/>
    <property type="evidence" value="ECO:0007669"/>
    <property type="project" value="UniProtKB-EC"/>
</dbReference>
<proteinExistence type="inferred from homology"/>
<dbReference type="PANTHER" id="PTHR31209">
    <property type="entry name" value="COFACTOR-INDEPENDENT PHOSPHOGLYCERATE MUTASE"/>
    <property type="match status" value="1"/>
</dbReference>